<accession>A0AAV4SD70</accession>
<name>A0AAV4SD70_CAEEX</name>
<comment type="caution">
    <text evidence="1">The sequence shown here is derived from an EMBL/GenBank/DDBJ whole genome shotgun (WGS) entry which is preliminary data.</text>
</comment>
<keyword evidence="2" id="KW-1185">Reference proteome</keyword>
<protein>
    <submittedName>
        <fullName evidence="1">Uncharacterized protein</fullName>
    </submittedName>
</protein>
<proteinExistence type="predicted"/>
<organism evidence="1 2">
    <name type="scientific">Caerostris extrusa</name>
    <name type="common">Bark spider</name>
    <name type="synonym">Caerostris bankana</name>
    <dbReference type="NCBI Taxonomy" id="172846"/>
    <lineage>
        <taxon>Eukaryota</taxon>
        <taxon>Metazoa</taxon>
        <taxon>Ecdysozoa</taxon>
        <taxon>Arthropoda</taxon>
        <taxon>Chelicerata</taxon>
        <taxon>Arachnida</taxon>
        <taxon>Araneae</taxon>
        <taxon>Araneomorphae</taxon>
        <taxon>Entelegynae</taxon>
        <taxon>Araneoidea</taxon>
        <taxon>Araneidae</taxon>
        <taxon>Caerostris</taxon>
    </lineage>
</organism>
<sequence>MYLKIKKLRDSLNLGNKALISANIFKTQNSSVHWSTQQRRASQQLNQLIIPAKQSIQTTLPHMSAQNSHNIYHNHWFPLSPTARIITNAKLNEPCPFPENRIIIPLSFFFPSYRGGPETTSLG</sequence>
<dbReference type="Proteomes" id="UP001054945">
    <property type="component" value="Unassembled WGS sequence"/>
</dbReference>
<dbReference type="EMBL" id="BPLR01009326">
    <property type="protein sequence ID" value="GIY31116.1"/>
    <property type="molecule type" value="Genomic_DNA"/>
</dbReference>
<reference evidence="1 2" key="1">
    <citation type="submission" date="2021-06" db="EMBL/GenBank/DDBJ databases">
        <title>Caerostris extrusa draft genome.</title>
        <authorList>
            <person name="Kono N."/>
            <person name="Arakawa K."/>
        </authorList>
    </citation>
    <scope>NUCLEOTIDE SEQUENCE [LARGE SCALE GENOMIC DNA]</scope>
</reference>
<gene>
    <name evidence="1" type="ORF">CEXT_141201</name>
</gene>
<evidence type="ECO:0000313" key="2">
    <source>
        <dbReference type="Proteomes" id="UP001054945"/>
    </source>
</evidence>
<dbReference type="AlphaFoldDB" id="A0AAV4SD70"/>
<evidence type="ECO:0000313" key="1">
    <source>
        <dbReference type="EMBL" id="GIY31116.1"/>
    </source>
</evidence>